<dbReference type="Pfam" id="PF04264">
    <property type="entry name" value="YceI"/>
    <property type="match status" value="1"/>
</dbReference>
<sequence length="181" mass="19883">MPFQIDSAHSEIQFTVRHMMVSRVRGVFEKWGGTIALDVENPANTTVDVSIEAASINTKDAQRDAHLRSADFLDVENYPTITFKSTAVEITGENTARLHGDLTIRGVTRPVTLDVTYNGSAKSPWGSVSYGFSASTTINREDWGLTWNAALETGGWLVGKEVRIDIELELVQVAEQEKVAA</sequence>
<evidence type="ECO:0000313" key="3">
    <source>
        <dbReference type="EMBL" id="HDX30742.1"/>
    </source>
</evidence>
<gene>
    <name evidence="3" type="ORF">ENQ20_04525</name>
</gene>
<dbReference type="SMART" id="SM00867">
    <property type="entry name" value="YceI"/>
    <property type="match status" value="1"/>
</dbReference>
<comment type="caution">
    <text evidence="3">The sequence shown here is derived from an EMBL/GenBank/DDBJ whole genome shotgun (WGS) entry which is preliminary data.</text>
</comment>
<comment type="similarity">
    <text evidence="1">Belongs to the UPF0312 family.</text>
</comment>
<dbReference type="PANTHER" id="PTHR34406">
    <property type="entry name" value="PROTEIN YCEI"/>
    <property type="match status" value="1"/>
</dbReference>
<reference evidence="3" key="1">
    <citation type="journal article" date="2020" name="mSystems">
        <title>Genome- and Community-Level Interaction Insights into Carbon Utilization and Element Cycling Functions of Hydrothermarchaeota in Hydrothermal Sediment.</title>
        <authorList>
            <person name="Zhou Z."/>
            <person name="Liu Y."/>
            <person name="Xu W."/>
            <person name="Pan J."/>
            <person name="Luo Z.H."/>
            <person name="Li M."/>
        </authorList>
    </citation>
    <scope>NUCLEOTIDE SEQUENCE [LARGE SCALE GENOMIC DNA]</scope>
    <source>
        <strain evidence="3">SpSt-289</strain>
    </source>
</reference>
<proteinExistence type="inferred from homology"/>
<evidence type="ECO:0000256" key="1">
    <source>
        <dbReference type="ARBA" id="ARBA00008812"/>
    </source>
</evidence>
<dbReference type="InterPro" id="IPR036761">
    <property type="entry name" value="TTHA0802/YceI-like_sf"/>
</dbReference>
<accession>A0A7C1JJG5</accession>
<dbReference type="InterPro" id="IPR007372">
    <property type="entry name" value="Lipid/polyisoprenoid-bd_YceI"/>
</dbReference>
<dbReference type="PANTHER" id="PTHR34406:SF1">
    <property type="entry name" value="PROTEIN YCEI"/>
    <property type="match status" value="1"/>
</dbReference>
<dbReference type="Gene3D" id="2.40.128.110">
    <property type="entry name" value="Lipid/polyisoprenoid-binding, YceI-like"/>
    <property type="match status" value="1"/>
</dbReference>
<protein>
    <submittedName>
        <fullName evidence="3">Polyisoprenoid-binding protein</fullName>
    </submittedName>
</protein>
<feature type="domain" description="Lipid/polyisoprenoid-binding YceI-like" evidence="2">
    <location>
        <begin position="2"/>
        <end position="171"/>
    </location>
</feature>
<name>A0A7C1JJG5_9CHLR</name>
<dbReference type="EMBL" id="DSMG01000051">
    <property type="protein sequence ID" value="HDX30742.1"/>
    <property type="molecule type" value="Genomic_DNA"/>
</dbReference>
<evidence type="ECO:0000259" key="2">
    <source>
        <dbReference type="SMART" id="SM00867"/>
    </source>
</evidence>
<dbReference type="AlphaFoldDB" id="A0A7C1JJG5"/>
<organism evidence="3">
    <name type="scientific">Caldilinea aerophila</name>
    <dbReference type="NCBI Taxonomy" id="133453"/>
    <lineage>
        <taxon>Bacteria</taxon>
        <taxon>Bacillati</taxon>
        <taxon>Chloroflexota</taxon>
        <taxon>Caldilineae</taxon>
        <taxon>Caldilineales</taxon>
        <taxon>Caldilineaceae</taxon>
        <taxon>Caldilinea</taxon>
    </lineage>
</organism>
<dbReference type="SUPFAM" id="SSF101874">
    <property type="entry name" value="YceI-like"/>
    <property type="match status" value="1"/>
</dbReference>